<dbReference type="Pfam" id="PF02023">
    <property type="entry name" value="SCAN"/>
    <property type="match status" value="1"/>
</dbReference>
<dbReference type="Proteomes" id="UP000291020">
    <property type="component" value="Unassembled WGS sequence"/>
</dbReference>
<sequence length="186" mass="20700">MVAKHTSPQTFRQRFKSLTYPTGARPCMVAQELWETCQHWLQPEHRTSEELAEQVILEQFTHILPSRGRAWVLRHRQTTLTVAVTLMEDFLAAEAPVGPAGRATPPGTERPKPEKKATPTRAAAPPAHLARAPTPAPRKSHRSPPRDSSRPRPRSGVVIQCVRAPHAWLLETFSLAATHRAGCRAP</sequence>
<reference evidence="4" key="3">
    <citation type="submission" date="2025-09" db="UniProtKB">
        <authorList>
            <consortium name="Ensembl"/>
        </authorList>
    </citation>
    <scope>IDENTIFICATION</scope>
</reference>
<dbReference type="Ensembl" id="ENSGAGT00000002482.1">
    <property type="protein sequence ID" value="ENSGAGP00000002175.1"/>
    <property type="gene ID" value="ENSGAGG00000001752.1"/>
</dbReference>
<dbReference type="PANTHER" id="PTHR45935:SF15">
    <property type="entry name" value="SCAN BOX DOMAIN-CONTAINING PROTEIN"/>
    <property type="match status" value="1"/>
</dbReference>
<dbReference type="STRING" id="38772.ENSGAGP00000002175"/>
<accession>A0A452GKE2</accession>
<dbReference type="PROSITE" id="PS50804">
    <property type="entry name" value="SCAN_BOX"/>
    <property type="match status" value="1"/>
</dbReference>
<evidence type="ECO:0000256" key="2">
    <source>
        <dbReference type="SAM" id="MobiDB-lite"/>
    </source>
</evidence>
<feature type="domain" description="SCAN box" evidence="3">
    <location>
        <begin position="12"/>
        <end position="90"/>
    </location>
</feature>
<organism evidence="4 5">
    <name type="scientific">Gopherus agassizii</name>
    <name type="common">Agassiz's desert tortoise</name>
    <dbReference type="NCBI Taxonomy" id="38772"/>
    <lineage>
        <taxon>Eukaryota</taxon>
        <taxon>Metazoa</taxon>
        <taxon>Chordata</taxon>
        <taxon>Craniata</taxon>
        <taxon>Vertebrata</taxon>
        <taxon>Euteleostomi</taxon>
        <taxon>Archelosauria</taxon>
        <taxon>Testudinata</taxon>
        <taxon>Testudines</taxon>
        <taxon>Cryptodira</taxon>
        <taxon>Durocryptodira</taxon>
        <taxon>Testudinoidea</taxon>
        <taxon>Testudinidae</taxon>
        <taxon>Gopherus</taxon>
    </lineage>
</organism>
<dbReference type="SMART" id="SM00431">
    <property type="entry name" value="SCAN"/>
    <property type="match status" value="1"/>
</dbReference>
<dbReference type="InterPro" id="IPR003309">
    <property type="entry name" value="SCAN_dom"/>
</dbReference>
<name>A0A452GKE2_9SAUR</name>
<keyword evidence="1" id="KW-0539">Nucleus</keyword>
<keyword evidence="5" id="KW-1185">Reference proteome</keyword>
<evidence type="ECO:0000259" key="3">
    <source>
        <dbReference type="PROSITE" id="PS50804"/>
    </source>
</evidence>
<proteinExistence type="predicted"/>
<reference evidence="5" key="1">
    <citation type="journal article" date="2017" name="PLoS ONE">
        <title>The Agassiz's desert tortoise genome provides a resource for the conservation of a threatened species.</title>
        <authorList>
            <person name="Tollis M."/>
            <person name="DeNardo D.F."/>
            <person name="Cornelius J.A."/>
            <person name="Dolby G.A."/>
            <person name="Edwards T."/>
            <person name="Henen B.T."/>
            <person name="Karl A.E."/>
            <person name="Murphy R.W."/>
            <person name="Kusumi K."/>
        </authorList>
    </citation>
    <scope>NUCLEOTIDE SEQUENCE [LARGE SCALE GENOMIC DNA]</scope>
</reference>
<feature type="compositionally biased region" description="Low complexity" evidence="2">
    <location>
        <begin position="119"/>
        <end position="133"/>
    </location>
</feature>
<dbReference type="Gene3D" id="1.10.4020.10">
    <property type="entry name" value="DNA breaking-rejoining enzymes"/>
    <property type="match status" value="1"/>
</dbReference>
<reference evidence="4" key="2">
    <citation type="submission" date="2025-08" db="UniProtKB">
        <authorList>
            <consortium name="Ensembl"/>
        </authorList>
    </citation>
    <scope>IDENTIFICATION</scope>
</reference>
<dbReference type="InterPro" id="IPR038269">
    <property type="entry name" value="SCAN_sf"/>
</dbReference>
<dbReference type="PANTHER" id="PTHR45935">
    <property type="entry name" value="PROTEIN ZBED8-RELATED"/>
    <property type="match status" value="1"/>
</dbReference>
<evidence type="ECO:0000313" key="4">
    <source>
        <dbReference type="Ensembl" id="ENSGAGP00000002175.1"/>
    </source>
</evidence>
<dbReference type="SUPFAM" id="SSF47353">
    <property type="entry name" value="Retrovirus capsid dimerization domain-like"/>
    <property type="match status" value="1"/>
</dbReference>
<protein>
    <recommendedName>
        <fullName evidence="3">SCAN box domain-containing protein</fullName>
    </recommendedName>
</protein>
<evidence type="ECO:0000313" key="5">
    <source>
        <dbReference type="Proteomes" id="UP000291020"/>
    </source>
</evidence>
<evidence type="ECO:0000256" key="1">
    <source>
        <dbReference type="ARBA" id="ARBA00023242"/>
    </source>
</evidence>
<dbReference type="AlphaFoldDB" id="A0A452GKE2"/>
<feature type="region of interest" description="Disordered" evidence="2">
    <location>
        <begin position="97"/>
        <end position="158"/>
    </location>
</feature>
<dbReference type="InterPro" id="IPR050916">
    <property type="entry name" value="SCAN-C2H2_zinc_finger"/>
</dbReference>